<sequence>MNAEEKMLEDRLLNWGRWNQDPKRQGRSPLCAFMEAVPDDDKDNDLPVERHDGPPPVDVSDALLVQRAWERLPVAPERYRKAKMVVGVAYAFNVPFMDLKRILRKYHRINLHEREFDGLVEMGRKMIRNNLLKLEGMPPK</sequence>
<dbReference type="RefSeq" id="WP_005433295.1">
    <property type="nucleotide sequence ID" value="NZ_JH815513.1"/>
</dbReference>
<dbReference type="AlphaFoldDB" id="K1K056"/>
<evidence type="ECO:0000313" key="2">
    <source>
        <dbReference type="EMBL" id="EKB32213.1"/>
    </source>
</evidence>
<name>K1K056_9BURK</name>
<organism evidence="2 3">
    <name type="scientific">Sutterella wadsworthensis 2_1_59BFAA</name>
    <dbReference type="NCBI Taxonomy" id="742823"/>
    <lineage>
        <taxon>Bacteria</taxon>
        <taxon>Pseudomonadati</taxon>
        <taxon>Pseudomonadota</taxon>
        <taxon>Betaproteobacteria</taxon>
        <taxon>Burkholderiales</taxon>
        <taxon>Sutterellaceae</taxon>
        <taxon>Sutterella</taxon>
    </lineage>
</organism>
<proteinExistence type="predicted"/>
<feature type="compositionally biased region" description="Basic and acidic residues" evidence="1">
    <location>
        <begin position="44"/>
        <end position="53"/>
    </location>
</feature>
<gene>
    <name evidence="2" type="ORF">HMPREF9465_00228</name>
</gene>
<dbReference type="Proteomes" id="UP000005835">
    <property type="component" value="Unassembled WGS sequence"/>
</dbReference>
<dbReference type="PATRIC" id="fig|742823.3.peg.220"/>
<comment type="caution">
    <text evidence="2">The sequence shown here is derived from an EMBL/GenBank/DDBJ whole genome shotgun (WGS) entry which is preliminary data.</text>
</comment>
<accession>K1K056</accession>
<dbReference type="EMBL" id="ADMG01000007">
    <property type="protein sequence ID" value="EKB32213.1"/>
    <property type="molecule type" value="Genomic_DNA"/>
</dbReference>
<dbReference type="STRING" id="742823.HMPREF9465_00228"/>
<evidence type="ECO:0000313" key="3">
    <source>
        <dbReference type="Proteomes" id="UP000005835"/>
    </source>
</evidence>
<evidence type="ECO:0000256" key="1">
    <source>
        <dbReference type="SAM" id="MobiDB-lite"/>
    </source>
</evidence>
<keyword evidence="3" id="KW-1185">Reference proteome</keyword>
<feature type="region of interest" description="Disordered" evidence="1">
    <location>
        <begin position="36"/>
        <end position="57"/>
    </location>
</feature>
<dbReference type="HOGENOM" id="CLU_1834159_0_0_4"/>
<protein>
    <submittedName>
        <fullName evidence="2">Uncharacterized protein</fullName>
    </submittedName>
</protein>
<reference evidence="2 3" key="1">
    <citation type="submission" date="2012-05" db="EMBL/GenBank/DDBJ databases">
        <title>The Genome Sequence of Sutterella wadsworthensis 2_1_59BFAA.</title>
        <authorList>
            <consortium name="The Broad Institute Genome Sequencing Platform"/>
            <person name="Earl A."/>
            <person name="Ward D."/>
            <person name="Feldgarden M."/>
            <person name="Gevers D."/>
            <person name="Daigneault M."/>
            <person name="Strauss J."/>
            <person name="Allen-Vercoe E."/>
            <person name="Walker B."/>
            <person name="Young S.K."/>
            <person name="Zeng Q."/>
            <person name="Gargeya S."/>
            <person name="Fitzgerald M."/>
            <person name="Haas B."/>
            <person name="Abouelleil A."/>
            <person name="Alvarado L."/>
            <person name="Arachchi H.M."/>
            <person name="Berlin A.M."/>
            <person name="Chapman S.B."/>
            <person name="Goldberg J."/>
            <person name="Griggs A."/>
            <person name="Gujja S."/>
            <person name="Hansen M."/>
            <person name="Howarth C."/>
            <person name="Imamovic A."/>
            <person name="Larimer J."/>
            <person name="McCowen C."/>
            <person name="Montmayeur A."/>
            <person name="Murphy C."/>
            <person name="Neiman D."/>
            <person name="Pearson M."/>
            <person name="Priest M."/>
            <person name="Roberts A."/>
            <person name="Saif S."/>
            <person name="Shea T."/>
            <person name="Sisk P."/>
            <person name="Sykes S."/>
            <person name="Wortman J."/>
            <person name="Nusbaum C."/>
            <person name="Birren B."/>
        </authorList>
    </citation>
    <scope>NUCLEOTIDE SEQUENCE [LARGE SCALE GENOMIC DNA]</scope>
    <source>
        <strain evidence="2 3">2_1_59BFAA</strain>
    </source>
</reference>